<reference evidence="2" key="1">
    <citation type="submission" date="2025-02" db="EMBL/GenBank/DDBJ databases">
        <authorList>
            <consortium name="NCBI Genome Project"/>
        </authorList>
    </citation>
    <scope>NUCLEOTIDE SEQUENCE</scope>
</reference>
<evidence type="ECO:0000256" key="1">
    <source>
        <dbReference type="SAM" id="MobiDB-lite"/>
    </source>
</evidence>
<protein>
    <submittedName>
        <fullName evidence="2">Uncharacterized protein</fullName>
    </submittedName>
</protein>
<reference evidence="2" key="2">
    <citation type="submission" date="2025-08" db="UniProtKB">
        <authorList>
            <consortium name="RefSeq"/>
        </authorList>
    </citation>
    <scope>IDENTIFICATION</scope>
</reference>
<dbReference type="RefSeq" id="XP_059599947.1">
    <property type="nucleotide sequence ID" value="XM_059746246.1"/>
</dbReference>
<name>A0AAJ8DY28_ASPNG</name>
<evidence type="ECO:0000313" key="2">
    <source>
        <dbReference type="RefSeq" id="XP_059599947.1"/>
    </source>
</evidence>
<accession>A0AAJ8DY28</accession>
<dbReference type="AlphaFoldDB" id="A0AAJ8DY28"/>
<dbReference type="VEuPathDB" id="FungiDB:An02g04470"/>
<dbReference type="GeneID" id="84590295"/>
<dbReference type="KEGG" id="ang:An02g04470"/>
<feature type="region of interest" description="Disordered" evidence="1">
    <location>
        <begin position="1"/>
        <end position="25"/>
    </location>
</feature>
<proteinExistence type="predicted"/>
<sequence length="81" mass="8851">MNDDYSRQVKNPEGLASPPSRGHLMPCEEVGPITGQAMMGGDTYTQWEDVVVRVNISPSSSHCRAWQHLLLLLPTGSGMIV</sequence>
<organism evidence="2">
    <name type="scientific">Aspergillus niger</name>
    <dbReference type="NCBI Taxonomy" id="5061"/>
    <lineage>
        <taxon>Eukaryota</taxon>
        <taxon>Fungi</taxon>
        <taxon>Dikarya</taxon>
        <taxon>Ascomycota</taxon>
        <taxon>Pezizomycotina</taxon>
        <taxon>Eurotiomycetes</taxon>
        <taxon>Eurotiomycetidae</taxon>
        <taxon>Eurotiales</taxon>
        <taxon>Aspergillaceae</taxon>
        <taxon>Aspergillus</taxon>
        <taxon>Aspergillus subgen. Circumdati</taxon>
    </lineage>
</organism>
<gene>
    <name evidence="2" type="ORF">An02g04470</name>
</gene>